<evidence type="ECO:0000313" key="1">
    <source>
        <dbReference type="EMBL" id="EON63505.1"/>
    </source>
</evidence>
<proteinExistence type="predicted"/>
<sequence length="218" mass="25924">MRHDSNRLARDFQDLQTDYARLYGIESADQTRRQLWILKSYHAITSQLYARDFLPHACFEWEDWMERSRIELREGMISRRKLWDAMVACYERLSNKYGFWKTIAATPELLERVEEGTSLWRLVFRVPVHADSYDVEIWEPKTPLTVQKPLNPPPPNRWDSQYDEAWRARHGGLMRLLRIEETEANRDSSVETLSQTADGDVNDPEGWELLEHWDIEAI</sequence>
<dbReference type="HOGENOM" id="CLU_1277557_0_0_1"/>
<keyword evidence="2" id="KW-1185">Reference proteome</keyword>
<dbReference type="RefSeq" id="XP_007778822.1">
    <property type="nucleotide sequence ID" value="XM_007780632.1"/>
</dbReference>
<organism evidence="1 2">
    <name type="scientific">Coniosporium apollinis (strain CBS 100218)</name>
    <name type="common">Rock-inhabiting black yeast</name>
    <dbReference type="NCBI Taxonomy" id="1168221"/>
    <lineage>
        <taxon>Eukaryota</taxon>
        <taxon>Fungi</taxon>
        <taxon>Dikarya</taxon>
        <taxon>Ascomycota</taxon>
        <taxon>Pezizomycotina</taxon>
        <taxon>Dothideomycetes</taxon>
        <taxon>Dothideomycetes incertae sedis</taxon>
        <taxon>Coniosporium</taxon>
    </lineage>
</organism>
<reference evidence="2" key="1">
    <citation type="submission" date="2012-06" db="EMBL/GenBank/DDBJ databases">
        <title>The genome sequence of Coniosporium apollinis CBS 100218.</title>
        <authorList>
            <consortium name="The Broad Institute Genome Sequencing Platform"/>
            <person name="Cuomo C."/>
            <person name="Gorbushina A."/>
            <person name="Noack S."/>
            <person name="Walker B."/>
            <person name="Young S.K."/>
            <person name="Zeng Q."/>
            <person name="Gargeya S."/>
            <person name="Fitzgerald M."/>
            <person name="Haas B."/>
            <person name="Abouelleil A."/>
            <person name="Alvarado L."/>
            <person name="Arachchi H.M."/>
            <person name="Berlin A.M."/>
            <person name="Chapman S.B."/>
            <person name="Goldberg J."/>
            <person name="Griggs A."/>
            <person name="Gujja S."/>
            <person name="Hansen M."/>
            <person name="Howarth C."/>
            <person name="Imamovic A."/>
            <person name="Larimer J."/>
            <person name="McCowan C."/>
            <person name="Montmayeur A."/>
            <person name="Murphy C."/>
            <person name="Neiman D."/>
            <person name="Pearson M."/>
            <person name="Priest M."/>
            <person name="Roberts A."/>
            <person name="Saif S."/>
            <person name="Shea T."/>
            <person name="Sisk P."/>
            <person name="Sykes S."/>
            <person name="Wortman J."/>
            <person name="Nusbaum C."/>
            <person name="Birren B."/>
        </authorList>
    </citation>
    <scope>NUCLEOTIDE SEQUENCE [LARGE SCALE GENOMIC DNA]</scope>
    <source>
        <strain evidence="2">CBS 100218</strain>
    </source>
</reference>
<dbReference type="EMBL" id="JH767563">
    <property type="protein sequence ID" value="EON63505.1"/>
    <property type="molecule type" value="Genomic_DNA"/>
</dbReference>
<evidence type="ECO:0000313" key="2">
    <source>
        <dbReference type="Proteomes" id="UP000016924"/>
    </source>
</evidence>
<name>R7YNK9_CONA1</name>
<dbReference type="GeneID" id="19900044"/>
<accession>R7YNK9</accession>
<gene>
    <name evidence="1" type="ORF">W97_02733</name>
</gene>
<dbReference type="Proteomes" id="UP000016924">
    <property type="component" value="Unassembled WGS sequence"/>
</dbReference>
<protein>
    <submittedName>
        <fullName evidence="1">Uncharacterized protein</fullName>
    </submittedName>
</protein>
<dbReference type="AlphaFoldDB" id="R7YNK9"/>